<proteinExistence type="predicted"/>
<keyword evidence="2" id="KW-1185">Reference proteome</keyword>
<dbReference type="AlphaFoldDB" id="H0HXC8"/>
<reference evidence="1 2" key="1">
    <citation type="journal article" date="2012" name="J. Bacteriol.">
        <title>Draft Genome Sequence of Mesorhizobium alhagi CCNWXJ12-2T, a Novel Salt-Resistant Species Isolated from the Desert of Northwestern China.</title>
        <authorList>
            <person name="Zhou M."/>
            <person name="Chen W."/>
            <person name="Chen H."/>
            <person name="Wei G."/>
        </authorList>
    </citation>
    <scope>NUCLEOTIDE SEQUENCE [LARGE SCALE GENOMIC DNA]</scope>
    <source>
        <strain evidence="1 2">CCNWXJ12-2</strain>
    </source>
</reference>
<dbReference type="Proteomes" id="UP000003250">
    <property type="component" value="Unassembled WGS sequence"/>
</dbReference>
<evidence type="ECO:0000313" key="2">
    <source>
        <dbReference type="Proteomes" id="UP000003250"/>
    </source>
</evidence>
<name>H0HXC8_9HYPH</name>
<evidence type="ECO:0000313" key="1">
    <source>
        <dbReference type="EMBL" id="EHK54618.1"/>
    </source>
</evidence>
<protein>
    <submittedName>
        <fullName evidence="1">Uncharacterized protein</fullName>
    </submittedName>
</protein>
<accession>H0HXC8</accession>
<dbReference type="EMBL" id="AHAM01000205">
    <property type="protein sequence ID" value="EHK54618.1"/>
    <property type="molecule type" value="Genomic_DNA"/>
</dbReference>
<organism evidence="1 2">
    <name type="scientific">Mesorhizobium alhagi CCNWXJ12-2</name>
    <dbReference type="NCBI Taxonomy" id="1107882"/>
    <lineage>
        <taxon>Bacteria</taxon>
        <taxon>Pseudomonadati</taxon>
        <taxon>Pseudomonadota</taxon>
        <taxon>Alphaproteobacteria</taxon>
        <taxon>Hyphomicrobiales</taxon>
        <taxon>Phyllobacteriaceae</taxon>
        <taxon>Allomesorhizobium</taxon>
    </lineage>
</organism>
<gene>
    <name evidence="1" type="ORF">MAXJ12_24237</name>
</gene>
<sequence length="104" mass="11989">MYLKVLPARPIWSIQDFRFEVEIDEGGADYQRIRCQKFGHQLVRQADCGAFRSVQGLRRFVDTGGEATFHMRERVGGEIAVDKLTCRGRRAQTLGKFDRNLGRQ</sequence>